<evidence type="ECO:0000256" key="7">
    <source>
        <dbReference type="ARBA" id="ARBA00022840"/>
    </source>
</evidence>
<dbReference type="AlphaFoldDB" id="A0A8J6CAK3"/>
<dbReference type="Gene3D" id="3.30.200.20">
    <property type="entry name" value="Phosphorylase Kinase, domain 1"/>
    <property type="match status" value="1"/>
</dbReference>
<organism evidence="11 12">
    <name type="scientific">Diacronema lutheri</name>
    <name type="common">Unicellular marine alga</name>
    <name type="synonym">Monochrysis lutheri</name>
    <dbReference type="NCBI Taxonomy" id="2081491"/>
    <lineage>
        <taxon>Eukaryota</taxon>
        <taxon>Haptista</taxon>
        <taxon>Haptophyta</taxon>
        <taxon>Pavlovophyceae</taxon>
        <taxon>Pavlovales</taxon>
        <taxon>Pavlovaceae</taxon>
        <taxon>Diacronema</taxon>
    </lineage>
</organism>
<dbReference type="Gene3D" id="1.10.510.10">
    <property type="entry name" value="Transferase(Phosphotransferase) domain 1"/>
    <property type="match status" value="1"/>
</dbReference>
<dbReference type="SUPFAM" id="SSF56112">
    <property type="entry name" value="Protein kinase-like (PK-like)"/>
    <property type="match status" value="1"/>
</dbReference>
<dbReference type="Pfam" id="PF00069">
    <property type="entry name" value="Pkinase"/>
    <property type="match status" value="1"/>
</dbReference>
<evidence type="ECO:0000313" key="12">
    <source>
        <dbReference type="Proteomes" id="UP000751190"/>
    </source>
</evidence>
<dbReference type="PROSITE" id="PS00108">
    <property type="entry name" value="PROTEIN_KINASE_ST"/>
    <property type="match status" value="1"/>
</dbReference>
<dbReference type="GO" id="GO:0005524">
    <property type="term" value="F:ATP binding"/>
    <property type="evidence" value="ECO:0007669"/>
    <property type="project" value="UniProtKB-UniRule"/>
</dbReference>
<dbReference type="OMA" id="CLESEYF"/>
<gene>
    <name evidence="11" type="ORF">KFE25_004671</name>
</gene>
<evidence type="ECO:0000256" key="1">
    <source>
        <dbReference type="ARBA" id="ARBA00006485"/>
    </source>
</evidence>
<evidence type="ECO:0000256" key="6">
    <source>
        <dbReference type="ARBA" id="ARBA00022777"/>
    </source>
</evidence>
<reference evidence="11" key="1">
    <citation type="submission" date="2021-05" db="EMBL/GenBank/DDBJ databases">
        <title>The genome of the haptophyte Pavlova lutheri (Diacronema luteri, Pavlovales) - a model for lipid biosynthesis in eukaryotic algae.</title>
        <authorList>
            <person name="Hulatt C.J."/>
            <person name="Posewitz M.C."/>
        </authorList>
    </citation>
    <scope>NUCLEOTIDE SEQUENCE</scope>
    <source>
        <strain evidence="11">NIVA-4/92</strain>
    </source>
</reference>
<feature type="binding site" evidence="8">
    <location>
        <position position="40"/>
    </location>
    <ligand>
        <name>ATP</name>
        <dbReference type="ChEBI" id="CHEBI:30616"/>
    </ligand>
</feature>
<dbReference type="PANTHER" id="PTHR24056">
    <property type="entry name" value="CELL DIVISION PROTEIN KINASE"/>
    <property type="match status" value="1"/>
</dbReference>
<keyword evidence="6" id="KW-0418">Kinase</keyword>
<dbReference type="InterPro" id="IPR000719">
    <property type="entry name" value="Prot_kinase_dom"/>
</dbReference>
<dbReference type="SMART" id="SM00220">
    <property type="entry name" value="S_TKc"/>
    <property type="match status" value="1"/>
</dbReference>
<comment type="caution">
    <text evidence="11">The sequence shown here is derived from an EMBL/GenBank/DDBJ whole genome shotgun (WGS) entry which is preliminary data.</text>
</comment>
<evidence type="ECO:0000256" key="4">
    <source>
        <dbReference type="ARBA" id="ARBA00022679"/>
    </source>
</evidence>
<keyword evidence="5 8" id="KW-0547">Nucleotide-binding</keyword>
<dbReference type="PROSITE" id="PS00107">
    <property type="entry name" value="PROTEIN_KINASE_ATP"/>
    <property type="match status" value="1"/>
</dbReference>
<dbReference type="InterPro" id="IPR011009">
    <property type="entry name" value="Kinase-like_dom_sf"/>
</dbReference>
<evidence type="ECO:0000256" key="9">
    <source>
        <dbReference type="RuleBase" id="RU000304"/>
    </source>
</evidence>
<keyword evidence="12" id="KW-1185">Reference proteome</keyword>
<protein>
    <recommendedName>
        <fullName evidence="2">[RNA-polymerase]-subunit kinase</fullName>
        <ecNumber evidence="2">2.7.11.23</ecNumber>
    </recommendedName>
</protein>
<evidence type="ECO:0000256" key="3">
    <source>
        <dbReference type="ARBA" id="ARBA00022527"/>
    </source>
</evidence>
<evidence type="ECO:0000256" key="8">
    <source>
        <dbReference type="PROSITE-ProRule" id="PRU10141"/>
    </source>
</evidence>
<dbReference type="InterPro" id="IPR017441">
    <property type="entry name" value="Protein_kinase_ATP_BS"/>
</dbReference>
<evidence type="ECO:0000256" key="2">
    <source>
        <dbReference type="ARBA" id="ARBA00012409"/>
    </source>
</evidence>
<dbReference type="GO" id="GO:0005737">
    <property type="term" value="C:cytoplasm"/>
    <property type="evidence" value="ECO:0007669"/>
    <property type="project" value="TreeGrafter"/>
</dbReference>
<keyword evidence="7 8" id="KW-0067">ATP-binding</keyword>
<dbReference type="PANTHER" id="PTHR24056:SF0">
    <property type="entry name" value="CYCLIN-DEPENDENT KINASE 7"/>
    <property type="match status" value="1"/>
</dbReference>
<keyword evidence="3 9" id="KW-0723">Serine/threonine-protein kinase</keyword>
<feature type="domain" description="Protein kinase" evidence="10">
    <location>
        <begin position="11"/>
        <end position="309"/>
    </location>
</feature>
<evidence type="ECO:0000259" key="10">
    <source>
        <dbReference type="PROSITE" id="PS50011"/>
    </source>
</evidence>
<dbReference type="GO" id="GO:0008353">
    <property type="term" value="F:RNA polymerase II CTD heptapeptide repeat kinase activity"/>
    <property type="evidence" value="ECO:0007669"/>
    <property type="project" value="UniProtKB-EC"/>
</dbReference>
<dbReference type="PROSITE" id="PS50011">
    <property type="entry name" value="PROTEIN_KINASE_DOM"/>
    <property type="match status" value="1"/>
</dbReference>
<dbReference type="EC" id="2.7.11.23" evidence="2"/>
<dbReference type="FunFam" id="1.10.510.10:FF:000624">
    <property type="entry name" value="Mitogen-activated protein kinase"/>
    <property type="match status" value="1"/>
</dbReference>
<evidence type="ECO:0000313" key="11">
    <source>
        <dbReference type="EMBL" id="KAG8462695.1"/>
    </source>
</evidence>
<dbReference type="GO" id="GO:0004693">
    <property type="term" value="F:cyclin-dependent protein serine/threonine kinase activity"/>
    <property type="evidence" value="ECO:0007669"/>
    <property type="project" value="TreeGrafter"/>
</dbReference>
<dbReference type="GO" id="GO:0045944">
    <property type="term" value="P:positive regulation of transcription by RNA polymerase II"/>
    <property type="evidence" value="ECO:0007669"/>
    <property type="project" value="TreeGrafter"/>
</dbReference>
<keyword evidence="4" id="KW-0808">Transferase</keyword>
<dbReference type="InterPro" id="IPR050108">
    <property type="entry name" value="CDK"/>
</dbReference>
<name>A0A8J6CAK3_DIALT</name>
<comment type="similarity">
    <text evidence="1">Belongs to the protein kinase superfamily. CMGC Ser/Thr protein kinase family. CDC2/CDKX subfamily.</text>
</comment>
<proteinExistence type="inferred from homology"/>
<dbReference type="Proteomes" id="UP000751190">
    <property type="component" value="Unassembled WGS sequence"/>
</dbReference>
<evidence type="ECO:0000256" key="5">
    <source>
        <dbReference type="ARBA" id="ARBA00022741"/>
    </source>
</evidence>
<dbReference type="EMBL" id="JAGTXO010000019">
    <property type="protein sequence ID" value="KAG8462695.1"/>
    <property type="molecule type" value="Genomic_DNA"/>
</dbReference>
<dbReference type="InterPro" id="IPR008271">
    <property type="entry name" value="Ser/Thr_kinase_AS"/>
</dbReference>
<sequence length="328" mass="34750">MAVGADSADRFHVGERIGEGTFGAVFRGTEVATGRTVAVKRFHAHWMGGKAGIHFTALREVRHLNELRHPNIVELLGVIGRDAAGCFSLVFEWCVGDLEGVIRRADISLRAPDVKAYMAMLTSAVAFLHANGVLHRDLKPANVLVAPSGALKLADFGTARALETAGDGGEMTPDIVTRWYQCPELLLGARRYGPPVDVWSLGCVFAELHLRRAPFAGTSTADQLVRICAALGSPTHEAAGWADVSLLPDFVPMAKLPPAPLSQLFSTGVGSAAGATVPAREALQLIGAMLSLAPARRVACADALQHAYFAPGSLPRATDPADLPLARR</sequence>
<accession>A0A8J6CAK3</accession>
<dbReference type="OrthoDB" id="1732493at2759"/>
<dbReference type="GO" id="GO:0070985">
    <property type="term" value="C:transcription factor TFIIK complex"/>
    <property type="evidence" value="ECO:0007669"/>
    <property type="project" value="TreeGrafter"/>
</dbReference>